<dbReference type="EMBL" id="WUQX01000001">
    <property type="protein sequence ID" value="MXP75147.1"/>
    <property type="molecule type" value="Genomic_DNA"/>
</dbReference>
<sequence length="480" mass="55232">MNIFAYFKQKDIDTLDPKFYRQIEVWRSWYYSNVRKFHKYKVYRGNGTSVNCIRYALGMAKRVCEDMADLLLNERVTITIANETTDEFVKQVLKANTFWELGNEYQEWKSALGTVAYVVHINDSVIDEAGNMKGGTVGINYVEAANIFPTSWQNKVITDCIFTFHKTHNRKKYVHFQYHKLEDVPGENRKQYVIENSIVENTTGAGKELEPEQWNEIPAFCGLAERMETNSDKPLFIIDRLNLVNNADEDSTNPMGVSLFANAIDTIKKLDLEYDSYANEFSLGRKRIFVAPEFLTMQDGSAVFDPEDTVFYELPEDYFKNSESKEAMHEVNMELRIDEHSKALNDDLNWLSLKCGFGTDRYKFENGGVKTATEVISENSDMYRSLTKHELILERVLIQLIQTIIRAGISIGIPGLVENTDITIAFDDSIIEDKTMERQSDRQDVSMGVMGLAEYRAKWYGETLEQAQKNLPEQASVMPE</sequence>
<dbReference type="Pfam" id="PF05133">
    <property type="entry name" value="SPP1_portal"/>
    <property type="match status" value="1"/>
</dbReference>
<name>A0A7X3SI77_9FIRM</name>
<evidence type="ECO:0000313" key="2">
    <source>
        <dbReference type="Proteomes" id="UP000460412"/>
    </source>
</evidence>
<dbReference type="Proteomes" id="UP000460412">
    <property type="component" value="Unassembled WGS sequence"/>
</dbReference>
<organism evidence="1 2">
    <name type="scientific">Sporofaciens musculi</name>
    <dbReference type="NCBI Taxonomy" id="2681861"/>
    <lineage>
        <taxon>Bacteria</taxon>
        <taxon>Bacillati</taxon>
        <taxon>Bacillota</taxon>
        <taxon>Clostridia</taxon>
        <taxon>Lachnospirales</taxon>
        <taxon>Lachnospiraceae</taxon>
        <taxon>Sporofaciens</taxon>
    </lineage>
</organism>
<dbReference type="InterPro" id="IPR021145">
    <property type="entry name" value="Portal_protein_SPP1_Gp6-like"/>
</dbReference>
<keyword evidence="2" id="KW-1185">Reference proteome</keyword>
<comment type="caution">
    <text evidence="1">The sequence shown here is derived from an EMBL/GenBank/DDBJ whole genome shotgun (WGS) entry which is preliminary data.</text>
</comment>
<reference evidence="1 2" key="1">
    <citation type="submission" date="2019-12" db="EMBL/GenBank/DDBJ databases">
        <title>Sporaefaciens musculi gen. nov., sp. nov., a novel bacterium isolated from the caecum of an obese mouse.</title>
        <authorList>
            <person name="Rasmussen T.S."/>
            <person name="Streidl T."/>
            <person name="Hitch T.C.A."/>
            <person name="Wortmann E."/>
            <person name="Deptula P."/>
            <person name="Hansen M."/>
            <person name="Nielsen D.S."/>
            <person name="Clavel T."/>
            <person name="Vogensen F.K."/>
        </authorList>
    </citation>
    <scope>NUCLEOTIDE SEQUENCE [LARGE SCALE GENOMIC DNA]</scope>
    <source>
        <strain evidence="1 2">WCA-9-b2</strain>
    </source>
</reference>
<accession>A0A7X3SI77</accession>
<proteinExistence type="predicted"/>
<evidence type="ECO:0000313" key="1">
    <source>
        <dbReference type="EMBL" id="MXP75147.1"/>
    </source>
</evidence>
<protein>
    <submittedName>
        <fullName evidence="1">Phage portal protein</fullName>
    </submittedName>
</protein>
<dbReference type="RefSeq" id="WP_159750455.1">
    <property type="nucleotide sequence ID" value="NZ_WUQX01000001.1"/>
</dbReference>
<gene>
    <name evidence="1" type="ORF">GN277_07050</name>
</gene>
<dbReference type="AlphaFoldDB" id="A0A7X3SI77"/>